<gene>
    <name evidence="1" type="ORF">SNE40_004169</name>
</gene>
<evidence type="ECO:0000313" key="2">
    <source>
        <dbReference type="Proteomes" id="UP001347796"/>
    </source>
</evidence>
<dbReference type="InterPro" id="IPR011050">
    <property type="entry name" value="Pectin_lyase_fold/virulence"/>
</dbReference>
<keyword evidence="2" id="KW-1185">Reference proteome</keyword>
<sequence>MIVDQLRTISKCDIDDTDGAIKISGGDRKNLISSGNIIEDNRLWNFGRATAVGADGIAVGGLNIIIRNNYINHGTYSCIKWSGNDHIMENNHFHYCCHATSDCGAIHSGRDWTSVR</sequence>
<dbReference type="PANTHER" id="PTHR36453:SF1">
    <property type="entry name" value="RIGHT HANDED BETA HELIX DOMAIN-CONTAINING PROTEIN"/>
    <property type="match status" value="1"/>
</dbReference>
<reference evidence="1 2" key="1">
    <citation type="submission" date="2024-01" db="EMBL/GenBank/DDBJ databases">
        <title>The genome of the rayed Mediterranean limpet Patella caerulea (Linnaeus, 1758).</title>
        <authorList>
            <person name="Anh-Thu Weber A."/>
            <person name="Halstead-Nussloch G."/>
        </authorList>
    </citation>
    <scope>NUCLEOTIDE SEQUENCE [LARGE SCALE GENOMIC DNA]</scope>
    <source>
        <strain evidence="1">AATW-2023a</strain>
        <tissue evidence="1">Whole specimen</tissue>
    </source>
</reference>
<evidence type="ECO:0008006" key="3">
    <source>
        <dbReference type="Google" id="ProtNLM"/>
    </source>
</evidence>
<dbReference type="Proteomes" id="UP001347796">
    <property type="component" value="Unassembled WGS sequence"/>
</dbReference>
<protein>
    <recommendedName>
        <fullName evidence="3">Right handed beta helix domain-containing protein</fullName>
    </recommendedName>
</protein>
<name>A0AAN8KCQ4_PATCE</name>
<dbReference type="EMBL" id="JAZGQO010000002">
    <property type="protein sequence ID" value="KAK6192747.1"/>
    <property type="molecule type" value="Genomic_DNA"/>
</dbReference>
<comment type="caution">
    <text evidence="1">The sequence shown here is derived from an EMBL/GenBank/DDBJ whole genome shotgun (WGS) entry which is preliminary data.</text>
</comment>
<evidence type="ECO:0000313" key="1">
    <source>
        <dbReference type="EMBL" id="KAK6192747.1"/>
    </source>
</evidence>
<organism evidence="1 2">
    <name type="scientific">Patella caerulea</name>
    <name type="common">Rayed Mediterranean limpet</name>
    <dbReference type="NCBI Taxonomy" id="87958"/>
    <lineage>
        <taxon>Eukaryota</taxon>
        <taxon>Metazoa</taxon>
        <taxon>Spiralia</taxon>
        <taxon>Lophotrochozoa</taxon>
        <taxon>Mollusca</taxon>
        <taxon>Gastropoda</taxon>
        <taxon>Patellogastropoda</taxon>
        <taxon>Patelloidea</taxon>
        <taxon>Patellidae</taxon>
        <taxon>Patella</taxon>
    </lineage>
</organism>
<proteinExistence type="predicted"/>
<dbReference type="PANTHER" id="PTHR36453">
    <property type="entry name" value="SECRETED PROTEIN-RELATED"/>
    <property type="match status" value="1"/>
</dbReference>
<accession>A0AAN8KCQ4</accession>
<dbReference type="SUPFAM" id="SSF51126">
    <property type="entry name" value="Pectin lyase-like"/>
    <property type="match status" value="1"/>
</dbReference>
<dbReference type="AlphaFoldDB" id="A0AAN8KCQ4"/>